<reference evidence="1 2" key="1">
    <citation type="journal article" date="2015" name="BMC Genomics">
        <title>Gene expression during zombie ant biting behavior reflects the complexity underlying fungal parasitic behavioral manipulation.</title>
        <authorList>
            <person name="de Bekker C."/>
            <person name="Ohm R.A."/>
            <person name="Loreto R.G."/>
            <person name="Sebastian A."/>
            <person name="Albert I."/>
            <person name="Merrow M."/>
            <person name="Brachmann A."/>
            <person name="Hughes D.P."/>
        </authorList>
    </citation>
    <scope>NUCLEOTIDE SEQUENCE [LARGE SCALE GENOMIC DNA]</scope>
    <source>
        <strain evidence="1 2">SC16a</strain>
    </source>
</reference>
<proteinExistence type="predicted"/>
<evidence type="ECO:0000313" key="2">
    <source>
        <dbReference type="Proteomes" id="UP000037136"/>
    </source>
</evidence>
<protein>
    <submittedName>
        <fullName evidence="1">Uncharacterized protein</fullName>
    </submittedName>
</protein>
<comment type="caution">
    <text evidence="1">The sequence shown here is derived from an EMBL/GenBank/DDBJ whole genome shotgun (WGS) entry which is preliminary data.</text>
</comment>
<dbReference type="OrthoDB" id="2830640at2759"/>
<name>A0A2A9P2D1_OPHUN</name>
<dbReference type="AlphaFoldDB" id="A0A2A9P2D1"/>
<dbReference type="Proteomes" id="UP000037136">
    <property type="component" value="Unassembled WGS sequence"/>
</dbReference>
<keyword evidence="2" id="KW-1185">Reference proteome</keyword>
<dbReference type="STRING" id="268505.A0A2A9P2D1"/>
<dbReference type="EMBL" id="LAZP02001171">
    <property type="protein sequence ID" value="PFH55131.1"/>
    <property type="molecule type" value="Genomic_DNA"/>
</dbReference>
<sequence>MFRHYVGECRVVEEATSYLEMLNYSDPTYNTSEEHALTTDEFDNFLHRRGAFAPPKLRDGVKLLSGIRLV</sequence>
<accession>A0A2A9P2D1</accession>
<gene>
    <name evidence="1" type="ORF">XA68_10644</name>
</gene>
<evidence type="ECO:0000313" key="1">
    <source>
        <dbReference type="EMBL" id="PFH55131.1"/>
    </source>
</evidence>
<organism evidence="1 2">
    <name type="scientific">Ophiocordyceps unilateralis</name>
    <name type="common">Zombie-ant fungus</name>
    <name type="synonym">Torrubia unilateralis</name>
    <dbReference type="NCBI Taxonomy" id="268505"/>
    <lineage>
        <taxon>Eukaryota</taxon>
        <taxon>Fungi</taxon>
        <taxon>Dikarya</taxon>
        <taxon>Ascomycota</taxon>
        <taxon>Pezizomycotina</taxon>
        <taxon>Sordariomycetes</taxon>
        <taxon>Hypocreomycetidae</taxon>
        <taxon>Hypocreales</taxon>
        <taxon>Ophiocordycipitaceae</taxon>
        <taxon>Ophiocordyceps</taxon>
    </lineage>
</organism>
<reference evidence="1 2" key="2">
    <citation type="journal article" date="2017" name="Sci. Rep.">
        <title>Ant-infecting Ophiocordyceps genomes reveal a high diversity of potential behavioral manipulation genes and a possible major role for enterotoxins.</title>
        <authorList>
            <person name="de Bekker C."/>
            <person name="Ohm R.A."/>
            <person name="Evans H.C."/>
            <person name="Brachmann A."/>
            <person name="Hughes D.P."/>
        </authorList>
    </citation>
    <scope>NUCLEOTIDE SEQUENCE [LARGE SCALE GENOMIC DNA]</scope>
    <source>
        <strain evidence="1 2">SC16a</strain>
    </source>
</reference>